<evidence type="ECO:0000313" key="16">
    <source>
        <dbReference type="EMBL" id="KPQ35165.1"/>
    </source>
</evidence>
<evidence type="ECO:0000256" key="13">
    <source>
        <dbReference type="PIRNR" id="PIRNR001365"/>
    </source>
</evidence>
<evidence type="ECO:0000313" key="17">
    <source>
        <dbReference type="Proteomes" id="UP000050465"/>
    </source>
</evidence>
<dbReference type="EMBL" id="LJZR01000014">
    <property type="protein sequence ID" value="KPQ35165.1"/>
    <property type="molecule type" value="Genomic_DNA"/>
</dbReference>
<evidence type="ECO:0000256" key="5">
    <source>
        <dbReference type="ARBA" id="ARBA00022490"/>
    </source>
</evidence>
<dbReference type="Pfam" id="PF00701">
    <property type="entry name" value="DHDPS"/>
    <property type="match status" value="1"/>
</dbReference>
<keyword evidence="10 12" id="KW-0704">Schiff base</keyword>
<gene>
    <name evidence="12 16" type="primary">dapA</name>
    <name evidence="16" type="ORF">HLUCCA11_12150</name>
</gene>
<dbReference type="GO" id="GO:0019877">
    <property type="term" value="P:diaminopimelate biosynthetic process"/>
    <property type="evidence" value="ECO:0007669"/>
    <property type="project" value="UniProtKB-UniRule"/>
</dbReference>
<dbReference type="InterPro" id="IPR020625">
    <property type="entry name" value="Schiff_base-form_aldolases_AS"/>
</dbReference>
<accession>A0A0P7ZQ52</accession>
<evidence type="ECO:0000256" key="3">
    <source>
        <dbReference type="ARBA" id="ARBA00007592"/>
    </source>
</evidence>
<evidence type="ECO:0000256" key="2">
    <source>
        <dbReference type="ARBA" id="ARBA00005120"/>
    </source>
</evidence>
<comment type="similarity">
    <text evidence="3 12 13">Belongs to the DapA family.</text>
</comment>
<feature type="binding site" evidence="12 15">
    <location>
        <position position="228"/>
    </location>
    <ligand>
        <name>pyruvate</name>
        <dbReference type="ChEBI" id="CHEBI:15361"/>
    </ligand>
</feature>
<organism evidence="16 17">
    <name type="scientific">Phormidesmis priestleyi Ana</name>
    <dbReference type="NCBI Taxonomy" id="1666911"/>
    <lineage>
        <taxon>Bacteria</taxon>
        <taxon>Bacillati</taxon>
        <taxon>Cyanobacteriota</taxon>
        <taxon>Cyanophyceae</taxon>
        <taxon>Leptolyngbyales</taxon>
        <taxon>Leptolyngbyaceae</taxon>
        <taxon>Phormidesmis</taxon>
    </lineage>
</organism>
<dbReference type="InterPro" id="IPR002220">
    <property type="entry name" value="DapA-like"/>
</dbReference>
<evidence type="ECO:0000256" key="7">
    <source>
        <dbReference type="ARBA" id="ARBA00022915"/>
    </source>
</evidence>
<dbReference type="EC" id="4.3.3.7" evidence="4 12"/>
<dbReference type="Proteomes" id="UP000050465">
    <property type="component" value="Unassembled WGS sequence"/>
</dbReference>
<keyword evidence="5 12" id="KW-0963">Cytoplasm</keyword>
<evidence type="ECO:0000256" key="4">
    <source>
        <dbReference type="ARBA" id="ARBA00012086"/>
    </source>
</evidence>
<evidence type="ECO:0000256" key="9">
    <source>
        <dbReference type="ARBA" id="ARBA00023239"/>
    </source>
</evidence>
<dbReference type="InterPro" id="IPR005263">
    <property type="entry name" value="DapA"/>
</dbReference>
<dbReference type="PATRIC" id="fig|1666911.3.peg.4508"/>
<name>A0A0P7ZQ52_9CYAN</name>
<evidence type="ECO:0000256" key="11">
    <source>
        <dbReference type="ARBA" id="ARBA00047836"/>
    </source>
</evidence>
<comment type="function">
    <text evidence="1 12">Catalyzes the condensation of (S)-aspartate-beta-semialdehyde [(S)-ASA] and pyruvate to 4-hydroxy-tetrahydrodipicolinate (HTPA).</text>
</comment>
<evidence type="ECO:0000256" key="6">
    <source>
        <dbReference type="ARBA" id="ARBA00022605"/>
    </source>
</evidence>
<dbReference type="PIRSF" id="PIRSF001365">
    <property type="entry name" value="DHDPS"/>
    <property type="match status" value="1"/>
</dbReference>
<dbReference type="GO" id="GO:0005829">
    <property type="term" value="C:cytosol"/>
    <property type="evidence" value="ECO:0007669"/>
    <property type="project" value="TreeGrafter"/>
</dbReference>
<reference evidence="16 17" key="1">
    <citation type="submission" date="2015-09" db="EMBL/GenBank/DDBJ databases">
        <title>Identification and resolution of microdiversity through metagenomic sequencing of parallel consortia.</title>
        <authorList>
            <person name="Nelson W.C."/>
            <person name="Romine M.F."/>
            <person name="Lindemann S.R."/>
        </authorList>
    </citation>
    <scope>NUCLEOTIDE SEQUENCE [LARGE SCALE GENOMIC DNA]</scope>
    <source>
        <strain evidence="16">Ana</strain>
    </source>
</reference>
<protein>
    <recommendedName>
        <fullName evidence="4 12">4-hydroxy-tetrahydrodipicolinate synthase</fullName>
        <shortName evidence="12">HTPA synthase</shortName>
        <ecNumber evidence="4 12">4.3.3.7</ecNumber>
    </recommendedName>
</protein>
<sequence>MTSADIPTSTLDGFQKADGLETEPRFGRVLTAMATPFLPSGGVNYPEAEKLANYLTDHGTDTIAVCGTTGESPALTWDEEYDLFKAVKSAVGGKAKILAGTGSNSTQEAIEATQKAAKLGLDGSLQVVPYYNKPPQAGLAGHFSAIAKAVPDLPIMLYNVPGRTSCNLLPETVVQLAAIPNIVAIKEASGNLDQVSEISRLCPNDFEIYSGDDSLTLPMLSIGAVGVVSVTSHLAGNLLQKMVRAYQTGQVGEATALHLRLVPLFKVLFSVTSPIPLKIALELQGWKVGNCRPPLCEGSSELKQRVRTTLLELGMLTVD</sequence>
<keyword evidence="7 12" id="KW-0220">Diaminopimelate biosynthesis</keyword>
<dbReference type="STRING" id="1666911.HLUCCA11_12150"/>
<comment type="subunit">
    <text evidence="12">Homotetramer; dimer of dimers.</text>
</comment>
<comment type="subcellular location">
    <subcellularLocation>
        <location evidence="12">Cytoplasm</location>
    </subcellularLocation>
</comment>
<evidence type="ECO:0000256" key="10">
    <source>
        <dbReference type="ARBA" id="ARBA00023270"/>
    </source>
</evidence>
<dbReference type="GO" id="GO:0009089">
    <property type="term" value="P:lysine biosynthetic process via diaminopimelate"/>
    <property type="evidence" value="ECO:0007669"/>
    <property type="project" value="UniProtKB-UniRule"/>
</dbReference>
<feature type="active site" description="Proton donor/acceptor" evidence="12 14">
    <location>
        <position position="158"/>
    </location>
</feature>
<dbReference type="Gene3D" id="3.20.20.70">
    <property type="entry name" value="Aldolase class I"/>
    <property type="match status" value="1"/>
</dbReference>
<dbReference type="UniPathway" id="UPA00034">
    <property type="reaction ID" value="UER00017"/>
</dbReference>
<dbReference type="PROSITE" id="PS00666">
    <property type="entry name" value="DHDPS_2"/>
    <property type="match status" value="1"/>
</dbReference>
<keyword evidence="8 12" id="KW-0457">Lysine biosynthesis</keyword>
<feature type="site" description="Part of a proton relay during catalysis" evidence="12">
    <location>
        <position position="131"/>
    </location>
</feature>
<dbReference type="GO" id="GO:0008840">
    <property type="term" value="F:4-hydroxy-tetrahydrodipicolinate synthase activity"/>
    <property type="evidence" value="ECO:0007669"/>
    <property type="project" value="UniProtKB-UniRule"/>
</dbReference>
<dbReference type="PRINTS" id="PR00146">
    <property type="entry name" value="DHPICSNTHASE"/>
</dbReference>
<feature type="binding site" evidence="12 15">
    <location>
        <position position="69"/>
    </location>
    <ligand>
        <name>pyruvate</name>
        <dbReference type="ChEBI" id="CHEBI:15361"/>
    </ligand>
</feature>
<dbReference type="SMART" id="SM01130">
    <property type="entry name" value="DHDPS"/>
    <property type="match status" value="1"/>
</dbReference>
<comment type="catalytic activity">
    <reaction evidence="11 12">
        <text>L-aspartate 4-semialdehyde + pyruvate = (2S,4S)-4-hydroxy-2,3,4,5-tetrahydrodipicolinate + H2O + H(+)</text>
        <dbReference type="Rhea" id="RHEA:34171"/>
        <dbReference type="ChEBI" id="CHEBI:15361"/>
        <dbReference type="ChEBI" id="CHEBI:15377"/>
        <dbReference type="ChEBI" id="CHEBI:15378"/>
        <dbReference type="ChEBI" id="CHEBI:67139"/>
        <dbReference type="ChEBI" id="CHEBI:537519"/>
        <dbReference type="EC" id="4.3.3.7"/>
    </reaction>
</comment>
<evidence type="ECO:0000256" key="14">
    <source>
        <dbReference type="PIRSR" id="PIRSR001365-1"/>
    </source>
</evidence>
<dbReference type="PANTHER" id="PTHR12128:SF66">
    <property type="entry name" value="4-HYDROXY-2-OXOGLUTARATE ALDOLASE, MITOCHONDRIAL"/>
    <property type="match status" value="1"/>
</dbReference>
<comment type="caution">
    <text evidence="12">Was originally thought to be a dihydrodipicolinate synthase (DHDPS), catalyzing the condensation of (S)-aspartate-beta-semialdehyde [(S)-ASA] and pyruvate to dihydrodipicolinate (DHDP). However, it was shown in E.coli that the product of the enzymatic reaction is not dihydrodipicolinate but in fact (4S)-4-hydroxy-2,3,4,5-tetrahydro-(2S)-dipicolinic acid (HTPA), and that the consecutive dehydration reaction leading to DHDP is not spontaneous but catalyzed by DapB.</text>
</comment>
<feature type="active site" description="Schiff-base intermediate with substrate" evidence="12 14">
    <location>
        <position position="186"/>
    </location>
</feature>
<evidence type="ECO:0000256" key="15">
    <source>
        <dbReference type="PIRSR" id="PIRSR001365-2"/>
    </source>
</evidence>
<proteinExistence type="inferred from homology"/>
<comment type="pathway">
    <text evidence="2 12">Amino-acid biosynthesis; L-lysine biosynthesis via DAP pathway; (S)-tetrahydrodipicolinate from L-aspartate: step 3/4.</text>
</comment>
<dbReference type="HAMAP" id="MF_00418">
    <property type="entry name" value="DapA"/>
    <property type="match status" value="1"/>
</dbReference>
<dbReference type="InterPro" id="IPR013785">
    <property type="entry name" value="Aldolase_TIM"/>
</dbReference>
<keyword evidence="6 12" id="KW-0028">Amino-acid biosynthesis</keyword>
<dbReference type="NCBIfam" id="TIGR00674">
    <property type="entry name" value="dapA"/>
    <property type="match status" value="1"/>
</dbReference>
<dbReference type="PANTHER" id="PTHR12128">
    <property type="entry name" value="DIHYDRODIPICOLINATE SYNTHASE"/>
    <property type="match status" value="1"/>
</dbReference>
<dbReference type="AlphaFoldDB" id="A0A0P7ZQ52"/>
<feature type="site" description="Part of a proton relay during catalysis" evidence="12">
    <location>
        <position position="68"/>
    </location>
</feature>
<evidence type="ECO:0000256" key="12">
    <source>
        <dbReference type="HAMAP-Rule" id="MF_00418"/>
    </source>
</evidence>
<evidence type="ECO:0000256" key="1">
    <source>
        <dbReference type="ARBA" id="ARBA00003294"/>
    </source>
</evidence>
<dbReference type="CDD" id="cd00950">
    <property type="entry name" value="DHDPS"/>
    <property type="match status" value="1"/>
</dbReference>
<comment type="caution">
    <text evidence="16">The sequence shown here is derived from an EMBL/GenBank/DDBJ whole genome shotgun (WGS) entry which is preliminary data.</text>
</comment>
<dbReference type="SUPFAM" id="SSF51569">
    <property type="entry name" value="Aldolase"/>
    <property type="match status" value="1"/>
</dbReference>
<keyword evidence="9 12" id="KW-0456">Lyase</keyword>
<evidence type="ECO:0000256" key="8">
    <source>
        <dbReference type="ARBA" id="ARBA00023154"/>
    </source>
</evidence>